<name>A0AAN7LD29_TRANT</name>
<gene>
    <name evidence="1" type="ORF">SAY86_007194</name>
</gene>
<accession>A0AAN7LD29</accession>
<sequence length="92" mass="10246">MTNHYWASLQIRSILRPNMHPPIDPPPMLRSLVLPLPKNSILKGDSRVKVKQRSALGLSIFFFEISGKFLRVEGSPAHGSMGTVDLPIEVGR</sequence>
<protein>
    <submittedName>
        <fullName evidence="1">Uncharacterized protein</fullName>
    </submittedName>
</protein>
<evidence type="ECO:0000313" key="1">
    <source>
        <dbReference type="EMBL" id="KAK4782820.1"/>
    </source>
</evidence>
<organism evidence="1 2">
    <name type="scientific">Trapa natans</name>
    <name type="common">Water chestnut</name>
    <dbReference type="NCBI Taxonomy" id="22666"/>
    <lineage>
        <taxon>Eukaryota</taxon>
        <taxon>Viridiplantae</taxon>
        <taxon>Streptophyta</taxon>
        <taxon>Embryophyta</taxon>
        <taxon>Tracheophyta</taxon>
        <taxon>Spermatophyta</taxon>
        <taxon>Magnoliopsida</taxon>
        <taxon>eudicotyledons</taxon>
        <taxon>Gunneridae</taxon>
        <taxon>Pentapetalae</taxon>
        <taxon>rosids</taxon>
        <taxon>malvids</taxon>
        <taxon>Myrtales</taxon>
        <taxon>Lythraceae</taxon>
        <taxon>Trapa</taxon>
    </lineage>
</organism>
<keyword evidence="2" id="KW-1185">Reference proteome</keyword>
<dbReference type="AlphaFoldDB" id="A0AAN7LD29"/>
<evidence type="ECO:0000313" key="2">
    <source>
        <dbReference type="Proteomes" id="UP001346149"/>
    </source>
</evidence>
<comment type="caution">
    <text evidence="1">The sequence shown here is derived from an EMBL/GenBank/DDBJ whole genome shotgun (WGS) entry which is preliminary data.</text>
</comment>
<proteinExistence type="predicted"/>
<dbReference type="Proteomes" id="UP001346149">
    <property type="component" value="Unassembled WGS sequence"/>
</dbReference>
<dbReference type="EMBL" id="JAXQNO010000015">
    <property type="protein sequence ID" value="KAK4782820.1"/>
    <property type="molecule type" value="Genomic_DNA"/>
</dbReference>
<reference evidence="1 2" key="1">
    <citation type="journal article" date="2023" name="Hortic Res">
        <title>Pangenome of water caltrop reveals structural variations and asymmetric subgenome divergence after allopolyploidization.</title>
        <authorList>
            <person name="Zhang X."/>
            <person name="Chen Y."/>
            <person name="Wang L."/>
            <person name="Yuan Y."/>
            <person name="Fang M."/>
            <person name="Shi L."/>
            <person name="Lu R."/>
            <person name="Comes H.P."/>
            <person name="Ma Y."/>
            <person name="Chen Y."/>
            <person name="Huang G."/>
            <person name="Zhou Y."/>
            <person name="Zheng Z."/>
            <person name="Qiu Y."/>
        </authorList>
    </citation>
    <scope>NUCLEOTIDE SEQUENCE [LARGE SCALE GENOMIC DNA]</scope>
    <source>
        <strain evidence="1">F231</strain>
    </source>
</reference>